<protein>
    <submittedName>
        <fullName evidence="3">Uncharacterized protein</fullName>
    </submittedName>
</protein>
<dbReference type="EMBL" id="JADBEB010000001">
    <property type="protein sequence ID" value="MBE1488538.1"/>
    <property type="molecule type" value="Genomic_DNA"/>
</dbReference>
<evidence type="ECO:0000256" key="2">
    <source>
        <dbReference type="SAM" id="SignalP"/>
    </source>
</evidence>
<comment type="caution">
    <text evidence="3">The sequence shown here is derived from an EMBL/GenBank/DDBJ whole genome shotgun (WGS) entry which is preliminary data.</text>
</comment>
<feature type="compositionally biased region" description="Polar residues" evidence="1">
    <location>
        <begin position="91"/>
        <end position="100"/>
    </location>
</feature>
<feature type="region of interest" description="Disordered" evidence="1">
    <location>
        <begin position="37"/>
        <end position="100"/>
    </location>
</feature>
<accession>A0A927M5H7</accession>
<name>A0A927M5H7_9ACTN</name>
<organism evidence="3 4">
    <name type="scientific">Plantactinospora soyae</name>
    <dbReference type="NCBI Taxonomy" id="1544732"/>
    <lineage>
        <taxon>Bacteria</taxon>
        <taxon>Bacillati</taxon>
        <taxon>Actinomycetota</taxon>
        <taxon>Actinomycetes</taxon>
        <taxon>Micromonosporales</taxon>
        <taxon>Micromonosporaceae</taxon>
        <taxon>Plantactinospora</taxon>
    </lineage>
</organism>
<feature type="chain" id="PRO_5039475804" evidence="2">
    <location>
        <begin position="29"/>
        <end position="213"/>
    </location>
</feature>
<evidence type="ECO:0000313" key="4">
    <source>
        <dbReference type="Proteomes" id="UP000649753"/>
    </source>
</evidence>
<evidence type="ECO:0000256" key="1">
    <source>
        <dbReference type="SAM" id="MobiDB-lite"/>
    </source>
</evidence>
<keyword evidence="2" id="KW-0732">Signal</keyword>
<reference evidence="3" key="1">
    <citation type="submission" date="2020-10" db="EMBL/GenBank/DDBJ databases">
        <title>Sequencing the genomes of 1000 actinobacteria strains.</title>
        <authorList>
            <person name="Klenk H.-P."/>
        </authorList>
    </citation>
    <scope>NUCLEOTIDE SEQUENCE</scope>
    <source>
        <strain evidence="3">DSM 46832</strain>
    </source>
</reference>
<dbReference type="Proteomes" id="UP000649753">
    <property type="component" value="Unassembled WGS sequence"/>
</dbReference>
<feature type="signal peptide" evidence="2">
    <location>
        <begin position="1"/>
        <end position="28"/>
    </location>
</feature>
<proteinExistence type="predicted"/>
<feature type="compositionally biased region" description="Low complexity" evidence="1">
    <location>
        <begin position="65"/>
        <end position="89"/>
    </location>
</feature>
<dbReference type="AlphaFoldDB" id="A0A927M5H7"/>
<evidence type="ECO:0000313" key="3">
    <source>
        <dbReference type="EMBL" id="MBE1488538.1"/>
    </source>
</evidence>
<keyword evidence="4" id="KW-1185">Reference proteome</keyword>
<gene>
    <name evidence="3" type="ORF">H4W31_004176</name>
</gene>
<dbReference type="RefSeq" id="WP_192768182.1">
    <property type="nucleotide sequence ID" value="NZ_JADBEB010000001.1"/>
</dbReference>
<sequence length="213" mass="21731">MVTVLNPRRIRSVAALAFACAAVLPLTAACGGGGNEPPQWADGVSASESPTVLPTPTEVGPTTSAPTPTAVRTSRPATTTSAPASRPRTMGQRSTLTVSVSGGLGQSRAFTGIHQDGCGNPSWGLVTVRVGSAANVSSVAFRYQVRTPVPFNGSGSARTLGDDRGSWLASLGPFRADSRNSAGGTINVTAEAKFKDGSTRTAKTSTSLKACRR</sequence>
<feature type="compositionally biased region" description="Polar residues" evidence="1">
    <location>
        <begin position="46"/>
        <end position="64"/>
    </location>
</feature>